<dbReference type="GO" id="GO:0005576">
    <property type="term" value="C:extracellular region"/>
    <property type="evidence" value="ECO:0007669"/>
    <property type="project" value="UniProtKB-SubCell"/>
</dbReference>
<proteinExistence type="inferred from homology"/>
<evidence type="ECO:0000256" key="3">
    <source>
        <dbReference type="ARBA" id="ARBA00012313"/>
    </source>
</evidence>
<dbReference type="InterPro" id="IPR010255">
    <property type="entry name" value="Haem_peroxidase_sf"/>
</dbReference>
<feature type="binding site" evidence="15">
    <location>
        <position position="93"/>
    </location>
    <ligand>
        <name>Ca(2+)</name>
        <dbReference type="ChEBI" id="CHEBI:29108"/>
        <label>1</label>
    </ligand>
</feature>
<organism evidence="20 21">
    <name type="scientific">Saponaria officinalis</name>
    <name type="common">Common soapwort</name>
    <name type="synonym">Lychnis saponaria</name>
    <dbReference type="NCBI Taxonomy" id="3572"/>
    <lineage>
        <taxon>Eukaryota</taxon>
        <taxon>Viridiplantae</taxon>
        <taxon>Streptophyta</taxon>
        <taxon>Embryophyta</taxon>
        <taxon>Tracheophyta</taxon>
        <taxon>Spermatophyta</taxon>
        <taxon>Magnoliopsida</taxon>
        <taxon>eudicotyledons</taxon>
        <taxon>Gunneridae</taxon>
        <taxon>Pentapetalae</taxon>
        <taxon>Caryophyllales</taxon>
        <taxon>Caryophyllaceae</taxon>
        <taxon>Caryophylleae</taxon>
        <taxon>Saponaria</taxon>
    </lineage>
</organism>
<feature type="domain" description="Plant heme peroxidase family profile" evidence="19">
    <location>
        <begin position="44"/>
        <end position="344"/>
    </location>
</feature>
<evidence type="ECO:0000256" key="11">
    <source>
        <dbReference type="ARBA" id="ARBA00023157"/>
    </source>
</evidence>
<feature type="binding site" evidence="14">
    <location>
        <position position="180"/>
    </location>
    <ligand>
        <name>substrate</name>
    </ligand>
</feature>
<dbReference type="InterPro" id="IPR002016">
    <property type="entry name" value="Haem_peroxidase"/>
</dbReference>
<dbReference type="Pfam" id="PF00141">
    <property type="entry name" value="peroxidase"/>
    <property type="match status" value="1"/>
</dbReference>
<dbReference type="GO" id="GO:0140825">
    <property type="term" value="F:lactoperoxidase activity"/>
    <property type="evidence" value="ECO:0007669"/>
    <property type="project" value="UniProtKB-EC"/>
</dbReference>
<dbReference type="PRINTS" id="PR00461">
    <property type="entry name" value="PLPEROXIDASE"/>
</dbReference>
<evidence type="ECO:0000256" key="7">
    <source>
        <dbReference type="ARBA" id="ARBA00022723"/>
    </source>
</evidence>
<comment type="similarity">
    <text evidence="18">Belongs to the peroxidase family. Classical plant (class III) peroxidase subfamily.</text>
</comment>
<dbReference type="FunFam" id="1.10.420.10:FF:000001">
    <property type="entry name" value="Peroxidase"/>
    <property type="match status" value="1"/>
</dbReference>
<feature type="disulfide bond" evidence="17">
    <location>
        <begin position="140"/>
        <end position="340"/>
    </location>
</feature>
<evidence type="ECO:0000313" key="20">
    <source>
        <dbReference type="EMBL" id="KAK9734562.1"/>
    </source>
</evidence>
<dbReference type="PANTHER" id="PTHR31517">
    <property type="match status" value="1"/>
</dbReference>
<feature type="binding site" evidence="15">
    <location>
        <position position="99"/>
    </location>
    <ligand>
        <name>Ca(2+)</name>
        <dbReference type="ChEBI" id="CHEBI:29108"/>
        <label>1</label>
    </ligand>
</feature>
<evidence type="ECO:0000256" key="14">
    <source>
        <dbReference type="PIRSR" id="PIRSR600823-2"/>
    </source>
</evidence>
<evidence type="ECO:0000256" key="8">
    <source>
        <dbReference type="ARBA" id="ARBA00022837"/>
    </source>
</evidence>
<gene>
    <name evidence="20" type="ORF">RND81_04G148500</name>
</gene>
<keyword evidence="4 18" id="KW-0964">Secreted</keyword>
<evidence type="ECO:0000256" key="2">
    <source>
        <dbReference type="ARBA" id="ARBA00002322"/>
    </source>
</evidence>
<evidence type="ECO:0000256" key="13">
    <source>
        <dbReference type="PIRSR" id="PIRSR600823-1"/>
    </source>
</evidence>
<comment type="subcellular location">
    <subcellularLocation>
        <location evidence="18">Secreted</location>
    </subcellularLocation>
</comment>
<comment type="cofactor">
    <cofactor evidence="15 18">
        <name>Ca(2+)</name>
        <dbReference type="ChEBI" id="CHEBI:29108"/>
    </cofactor>
    <text evidence="15 18">Binds 2 calcium ions per subunit.</text>
</comment>
<dbReference type="PROSITE" id="PS50873">
    <property type="entry name" value="PEROXIDASE_4"/>
    <property type="match status" value="1"/>
</dbReference>
<keyword evidence="7 15" id="KW-0479">Metal-binding</keyword>
<keyword evidence="10 15" id="KW-0408">Iron</keyword>
<feature type="signal peptide" evidence="18">
    <location>
        <begin position="1"/>
        <end position="24"/>
    </location>
</feature>
<accession>A0AAW1LEB3</accession>
<evidence type="ECO:0000313" key="21">
    <source>
        <dbReference type="Proteomes" id="UP001443914"/>
    </source>
</evidence>
<name>A0AAW1LEB3_SAPOF</name>
<dbReference type="PANTHER" id="PTHR31517:SF59">
    <property type="entry name" value="PEROXIDASE"/>
    <property type="match status" value="1"/>
</dbReference>
<feature type="binding site" evidence="15">
    <location>
        <position position="97"/>
    </location>
    <ligand>
        <name>Ca(2+)</name>
        <dbReference type="ChEBI" id="CHEBI:29108"/>
        <label>1</label>
    </ligand>
</feature>
<dbReference type="EC" id="1.11.1.7" evidence="3 18"/>
<dbReference type="CDD" id="cd00693">
    <property type="entry name" value="secretory_peroxidase"/>
    <property type="match status" value="1"/>
</dbReference>
<dbReference type="InterPro" id="IPR033905">
    <property type="entry name" value="Secretory_peroxidase"/>
</dbReference>
<evidence type="ECO:0000256" key="9">
    <source>
        <dbReference type="ARBA" id="ARBA00023002"/>
    </source>
</evidence>
<reference evidence="20" key="1">
    <citation type="submission" date="2024-03" db="EMBL/GenBank/DDBJ databases">
        <title>WGS assembly of Saponaria officinalis var. Norfolk2.</title>
        <authorList>
            <person name="Jenkins J."/>
            <person name="Shu S."/>
            <person name="Grimwood J."/>
            <person name="Barry K."/>
            <person name="Goodstein D."/>
            <person name="Schmutz J."/>
            <person name="Leebens-Mack J."/>
            <person name="Osbourn A."/>
        </authorList>
    </citation>
    <scope>NUCLEOTIDE SEQUENCE [LARGE SCALE GENOMIC DNA]</scope>
    <source>
        <strain evidence="20">JIC</strain>
    </source>
</reference>
<keyword evidence="12 18" id="KW-0376">Hydrogen peroxide</keyword>
<evidence type="ECO:0000256" key="16">
    <source>
        <dbReference type="PIRSR" id="PIRSR600823-4"/>
    </source>
</evidence>
<keyword evidence="6 18" id="KW-0349">Heme</keyword>
<feature type="binding site" evidence="15">
    <location>
        <position position="108"/>
    </location>
    <ligand>
        <name>Ca(2+)</name>
        <dbReference type="ChEBI" id="CHEBI:29108"/>
        <label>1</label>
    </ligand>
</feature>
<feature type="site" description="Transition state stabilizer" evidence="16">
    <location>
        <position position="85"/>
    </location>
</feature>
<evidence type="ECO:0000259" key="19">
    <source>
        <dbReference type="PROSITE" id="PS50873"/>
    </source>
</evidence>
<evidence type="ECO:0000256" key="6">
    <source>
        <dbReference type="ARBA" id="ARBA00022617"/>
    </source>
</evidence>
<evidence type="ECO:0000256" key="12">
    <source>
        <dbReference type="ARBA" id="ARBA00023324"/>
    </source>
</evidence>
<protein>
    <recommendedName>
        <fullName evidence="3 18">Peroxidase</fullName>
        <ecNumber evidence="3 18">1.11.1.7</ecNumber>
    </recommendedName>
</protein>
<dbReference type="PRINTS" id="PR00458">
    <property type="entry name" value="PEROXIDASE"/>
</dbReference>
<comment type="cofactor">
    <cofactor evidence="15 18">
        <name>heme b</name>
        <dbReference type="ChEBI" id="CHEBI:60344"/>
    </cofactor>
    <text evidence="15 18">Binds 1 heme b (iron(II)-protoporphyrin IX) group per subunit.</text>
</comment>
<evidence type="ECO:0000256" key="5">
    <source>
        <dbReference type="ARBA" id="ARBA00022559"/>
    </source>
</evidence>
<feature type="binding site" evidence="15">
    <location>
        <position position="210"/>
    </location>
    <ligand>
        <name>Ca(2+)</name>
        <dbReference type="ChEBI" id="CHEBI:29108"/>
        <label>2</label>
    </ligand>
</feature>
<keyword evidence="8 15" id="KW-0106">Calcium</keyword>
<feature type="binding site" evidence="15">
    <location>
        <position position="260"/>
    </location>
    <ligand>
        <name>Ca(2+)</name>
        <dbReference type="ChEBI" id="CHEBI:29108"/>
        <label>2</label>
    </ligand>
</feature>
<feature type="binding site" evidence="15">
    <location>
        <position position="90"/>
    </location>
    <ligand>
        <name>Ca(2+)</name>
        <dbReference type="ChEBI" id="CHEBI:29108"/>
        <label>1</label>
    </ligand>
</feature>
<feature type="disulfide bond" evidence="17">
    <location>
        <begin position="54"/>
        <end position="134"/>
    </location>
</feature>
<evidence type="ECO:0000256" key="15">
    <source>
        <dbReference type="PIRSR" id="PIRSR600823-3"/>
    </source>
</evidence>
<keyword evidence="18" id="KW-0732">Signal</keyword>
<dbReference type="Gene3D" id="1.10.420.10">
    <property type="entry name" value="Peroxidase, domain 2"/>
    <property type="match status" value="1"/>
</dbReference>
<feature type="binding site" evidence="15">
    <location>
        <position position="95"/>
    </location>
    <ligand>
        <name>Ca(2+)</name>
        <dbReference type="ChEBI" id="CHEBI:29108"/>
        <label>1</label>
    </ligand>
</feature>
<dbReference type="GO" id="GO:0046872">
    <property type="term" value="F:metal ion binding"/>
    <property type="evidence" value="ECO:0007669"/>
    <property type="project" value="UniProtKB-UniRule"/>
</dbReference>
<feature type="chain" id="PRO_5043096573" description="Peroxidase" evidence="18">
    <location>
        <begin position="25"/>
        <end position="344"/>
    </location>
</feature>
<keyword evidence="11 17" id="KW-1015">Disulfide bond</keyword>
<dbReference type="SUPFAM" id="SSF48113">
    <property type="entry name" value="Heme-dependent peroxidases"/>
    <property type="match status" value="1"/>
</dbReference>
<dbReference type="Proteomes" id="UP001443914">
    <property type="component" value="Unassembled WGS sequence"/>
</dbReference>
<feature type="binding site" description="axial binding residue" evidence="15">
    <location>
        <position position="209"/>
    </location>
    <ligand>
        <name>heme b</name>
        <dbReference type="ChEBI" id="CHEBI:60344"/>
    </ligand>
    <ligandPart>
        <name>Fe</name>
        <dbReference type="ChEBI" id="CHEBI:18248"/>
    </ligandPart>
</feature>
<comment type="function">
    <text evidence="2">Removal of H(2)O(2), oxidation of toxic reductants, biosynthesis and degradation of lignin, suberization, auxin catabolism, response to environmental stresses such as wounding, pathogen attack and oxidative stress. These functions might be dependent on each isozyme/isoform in each plant tissue.</text>
</comment>
<dbReference type="EMBL" id="JBDFQZ010000004">
    <property type="protein sequence ID" value="KAK9734562.1"/>
    <property type="molecule type" value="Genomic_DNA"/>
</dbReference>
<keyword evidence="5 18" id="KW-0575">Peroxidase</keyword>
<feature type="active site" description="Proton acceptor" evidence="13">
    <location>
        <position position="89"/>
    </location>
</feature>
<feature type="disulfide bond" evidence="17">
    <location>
        <begin position="91"/>
        <end position="96"/>
    </location>
</feature>
<dbReference type="GO" id="GO:0006979">
    <property type="term" value="P:response to oxidative stress"/>
    <property type="evidence" value="ECO:0007669"/>
    <property type="project" value="UniProtKB-UniRule"/>
</dbReference>
<dbReference type="AlphaFoldDB" id="A0AAW1LEB3"/>
<feature type="binding site" evidence="15">
    <location>
        <position position="272"/>
    </location>
    <ligand>
        <name>Ca(2+)</name>
        <dbReference type="ChEBI" id="CHEBI:29108"/>
        <label>2</label>
    </ligand>
</feature>
<evidence type="ECO:0000256" key="10">
    <source>
        <dbReference type="ARBA" id="ARBA00023004"/>
    </source>
</evidence>
<comment type="catalytic activity">
    <reaction evidence="1 18">
        <text>2 a phenolic donor + H2O2 = 2 a phenolic radical donor + 2 H2O</text>
        <dbReference type="Rhea" id="RHEA:56136"/>
        <dbReference type="ChEBI" id="CHEBI:15377"/>
        <dbReference type="ChEBI" id="CHEBI:16240"/>
        <dbReference type="ChEBI" id="CHEBI:139520"/>
        <dbReference type="ChEBI" id="CHEBI:139521"/>
        <dbReference type="EC" id="1.11.1.7"/>
    </reaction>
</comment>
<sequence>MKVSCTRSSLSSVALVFGLILALGYVSESAVANPNGLAKQINPGLQAGFYNGRCRNKTLDIQAFIEDEVKNQYQIDQTILPAFLRLQFHDCFVIGCDASILINETSAEITAGANAGVRGIDFIDALKVKVEAKCPGIVSCADIIAICTKAVLKLGGGPDYPVQTGRRDGTRSNAQDVDLPSPFDVAQSFAFFKPKNFTLAEMVTLLGCHTIGIAHCRFFKYRLYNDTSEYDPNMDENLRQKLMQTCPQNDVASDNEAFLDQSEEIPHIEKFDISYFSQILSERGLLPIDQAIGRDPSTNTTVSDFVKDPTSFNTKLAQIMVKLQAVEVLTGVNGNIRKVCSKFN</sequence>
<feature type="disulfide bond" evidence="17">
    <location>
        <begin position="216"/>
        <end position="246"/>
    </location>
</feature>
<keyword evidence="9 18" id="KW-0560">Oxidoreductase</keyword>
<dbReference type="Gene3D" id="1.10.520.10">
    <property type="match status" value="1"/>
</dbReference>
<evidence type="ECO:0000256" key="17">
    <source>
        <dbReference type="PIRSR" id="PIRSR600823-5"/>
    </source>
</evidence>
<dbReference type="InterPro" id="IPR000823">
    <property type="entry name" value="Peroxidase_pln"/>
</dbReference>
<dbReference type="GO" id="GO:0042744">
    <property type="term" value="P:hydrogen peroxide catabolic process"/>
    <property type="evidence" value="ECO:0007669"/>
    <property type="project" value="UniProtKB-KW"/>
</dbReference>
<evidence type="ECO:0000256" key="4">
    <source>
        <dbReference type="ARBA" id="ARBA00022525"/>
    </source>
</evidence>
<comment type="caution">
    <text evidence="20">The sequence shown here is derived from an EMBL/GenBank/DDBJ whole genome shotgun (WGS) entry which is preliminary data.</text>
</comment>
<dbReference type="GO" id="GO:0020037">
    <property type="term" value="F:heme binding"/>
    <property type="evidence" value="ECO:0007669"/>
    <property type="project" value="UniProtKB-UniRule"/>
</dbReference>
<evidence type="ECO:0000256" key="18">
    <source>
        <dbReference type="RuleBase" id="RU362060"/>
    </source>
</evidence>
<evidence type="ECO:0000256" key="1">
    <source>
        <dbReference type="ARBA" id="ARBA00000189"/>
    </source>
</evidence>
<keyword evidence="21" id="KW-1185">Reference proteome</keyword>